<protein>
    <recommendedName>
        <fullName evidence="1">HVA22-like protein</fullName>
    </recommendedName>
</protein>
<dbReference type="PANTHER" id="PTHR12300:SF172">
    <property type="entry name" value="HVA22-LIKE PROTEIN"/>
    <property type="match status" value="1"/>
</dbReference>
<dbReference type="AlphaFoldDB" id="A0A445E7I8"/>
<dbReference type="Gramene" id="arahy.Tifrunner.gnm2.ann2.Ah12g457400.1">
    <property type="protein sequence ID" value="arahy.Tifrunner.gnm2.ann2.Ah12g457400.1-CDS"/>
    <property type="gene ID" value="arahy.Tifrunner.gnm2.ann2.Ah12g457400"/>
</dbReference>
<dbReference type="OrthoDB" id="434647at2759"/>
<dbReference type="PANTHER" id="PTHR12300">
    <property type="entry name" value="HVA22-LIKE PROTEINS"/>
    <property type="match status" value="1"/>
</dbReference>
<organism evidence="3 4">
    <name type="scientific">Arachis hypogaea</name>
    <name type="common">Peanut</name>
    <dbReference type="NCBI Taxonomy" id="3818"/>
    <lineage>
        <taxon>Eukaryota</taxon>
        <taxon>Viridiplantae</taxon>
        <taxon>Streptophyta</taxon>
        <taxon>Embryophyta</taxon>
        <taxon>Tracheophyta</taxon>
        <taxon>Spermatophyta</taxon>
        <taxon>Magnoliopsida</taxon>
        <taxon>eudicotyledons</taxon>
        <taxon>Gunneridae</taxon>
        <taxon>Pentapetalae</taxon>
        <taxon>rosids</taxon>
        <taxon>fabids</taxon>
        <taxon>Fabales</taxon>
        <taxon>Fabaceae</taxon>
        <taxon>Papilionoideae</taxon>
        <taxon>50 kb inversion clade</taxon>
        <taxon>dalbergioids sensu lato</taxon>
        <taxon>Dalbergieae</taxon>
        <taxon>Pterocarpus clade</taxon>
        <taxon>Arachis</taxon>
    </lineage>
</organism>
<evidence type="ECO:0000313" key="4">
    <source>
        <dbReference type="Proteomes" id="UP000289738"/>
    </source>
</evidence>
<name>A0A445E7I8_ARAHY</name>
<comment type="subcellular location">
    <subcellularLocation>
        <location evidence="1">Membrane</location>
        <topology evidence="1">Multi-pass membrane protein</topology>
    </subcellularLocation>
</comment>
<evidence type="ECO:0000256" key="2">
    <source>
        <dbReference type="SAM" id="MobiDB-lite"/>
    </source>
</evidence>
<keyword evidence="1" id="KW-0472">Membrane</keyword>
<comment type="caution">
    <text evidence="3">The sequence shown here is derived from an EMBL/GenBank/DDBJ whole genome shotgun (WGS) entry which is preliminary data.</text>
</comment>
<reference evidence="3 4" key="1">
    <citation type="submission" date="2019-01" db="EMBL/GenBank/DDBJ databases">
        <title>Sequencing of cultivated peanut Arachis hypogaea provides insights into genome evolution and oil improvement.</title>
        <authorList>
            <person name="Chen X."/>
        </authorList>
    </citation>
    <scope>NUCLEOTIDE SEQUENCE [LARGE SCALE GENOMIC DNA]</scope>
    <source>
        <strain evidence="4">cv. Fuhuasheng</strain>
        <tissue evidence="3">Leaves</tissue>
    </source>
</reference>
<dbReference type="Gramene" id="arahy.Tifrunner.gnm2.ann2.Ah02g389300.1">
    <property type="protein sequence ID" value="arahy.Tifrunner.gnm2.ann2.Ah02g389300.1-CDS"/>
    <property type="gene ID" value="arahy.Tifrunner.gnm2.ann2.Ah02g389300"/>
</dbReference>
<dbReference type="Proteomes" id="UP000289738">
    <property type="component" value="Chromosome A02"/>
</dbReference>
<dbReference type="GO" id="GO:0016020">
    <property type="term" value="C:membrane"/>
    <property type="evidence" value="ECO:0007669"/>
    <property type="project" value="UniProtKB-SubCell"/>
</dbReference>
<keyword evidence="4" id="KW-1185">Reference proteome</keyword>
<evidence type="ECO:0000313" key="3">
    <source>
        <dbReference type="EMBL" id="RYR71401.1"/>
    </source>
</evidence>
<comment type="similarity">
    <text evidence="1">Belongs to the DP1 family.</text>
</comment>
<keyword evidence="1" id="KW-1133">Transmembrane helix</keyword>
<feature type="transmembrane region" description="Helical" evidence="1">
    <location>
        <begin position="43"/>
        <end position="64"/>
    </location>
</feature>
<keyword evidence="1" id="KW-0812">Transmembrane</keyword>
<sequence>MIGDFLTRLLILIFGYAYPGFECYKTVEKNKVDIEELRFWCKYWTIVALYTIIEKFVDIFFGWLPFYGEAKIFMFVYLWNNKTKGTTVIYETILKPIISRHESDIDRKILEFKARAKDYILFYWQIAAQYGSGAFVQALQYVASQSVRMTANPPAATNNQKKEEQQEVPISTQPTPINKLKQIPSLSKTKKWPPSPPSSPSATTIIHRGTPKSRANNTEVEDDGESFGMDDSSVRERINKARARLRRLEGSQQSPRTPRTPFRDQE</sequence>
<accession>A0A445E7I8</accession>
<dbReference type="STRING" id="3818.A0A445E7I8"/>
<evidence type="ECO:0000256" key="1">
    <source>
        <dbReference type="RuleBase" id="RU362006"/>
    </source>
</evidence>
<dbReference type="EMBL" id="SDMP01000002">
    <property type="protein sequence ID" value="RYR71401.1"/>
    <property type="molecule type" value="Genomic_DNA"/>
</dbReference>
<dbReference type="Pfam" id="PF03134">
    <property type="entry name" value="TB2_DP1_HVA22"/>
    <property type="match status" value="1"/>
</dbReference>
<gene>
    <name evidence="3" type="ORF">Ahy_A02g005664</name>
</gene>
<dbReference type="InterPro" id="IPR004345">
    <property type="entry name" value="TB2_DP1_HVA22"/>
</dbReference>
<proteinExistence type="inferred from homology"/>
<comment type="caution">
    <text evidence="1">Lacks conserved residue(s) required for the propagation of feature annotation.</text>
</comment>
<feature type="region of interest" description="Disordered" evidence="2">
    <location>
        <begin position="152"/>
        <end position="266"/>
    </location>
</feature>